<accession>A0A1I8P0B6</accession>
<dbReference type="Proteomes" id="UP000095300">
    <property type="component" value="Unassembled WGS sequence"/>
</dbReference>
<evidence type="ECO:0000313" key="9">
    <source>
        <dbReference type="EnsemblMetazoa" id="SCAU003683-PA"/>
    </source>
</evidence>
<dbReference type="InterPro" id="IPR011547">
    <property type="entry name" value="SLC26A/SulP_dom"/>
</dbReference>
<dbReference type="STRING" id="35570.A0A1I8P0B6"/>
<feature type="transmembrane region" description="Helical" evidence="6">
    <location>
        <begin position="162"/>
        <end position="183"/>
    </location>
</feature>
<feature type="transmembrane region" description="Helical" evidence="6">
    <location>
        <begin position="349"/>
        <end position="369"/>
    </location>
</feature>
<evidence type="ECO:0000256" key="2">
    <source>
        <dbReference type="ARBA" id="ARBA00022692"/>
    </source>
</evidence>
<sequence>MRSDQPAQQRNNSSGSEVSLEIPPNAIYNTSRDCIVQDGDSADGGSNCCTKTTDWLKQTSANIFRKKTLYKRLPILTWLPKYNRNDFVGDLMAGITVGLTVIPQGLAYAGIAGLDLQYGLYGCFMGCFIYIFLGSSKDVPVGPTAISALLTFQTAHGVWQKAVLLTFLTGVIEICMGVFRLGFLIDFVSGPVSAGFTSAGSLIIFTSQLKDLLGVNTKGDTFVDMWISVFSDLHNISWNDAGLGVACIVVLLSMRAMASMSFGPKEGKEKTFCQKFWSGLFWVVGTSRNAVLIITTSAIGYYLLSSDINIFRMVGYVPEGLPKFSLPPFSMTTVTNSTSGDIIEEYESFGQMVSSLGSGLIVVPLIALLENMAVVQAFANGKPCDATQELIAVGVCNVANSFAQGFRGNGGIARGAVLNSSGVRTQMSNIYTGLIVIVALLYLTPAFYYIPKAALAAVIMAAVIFMIQYRVVKPMWRSKKSDLIPGLATFIACLVLPLQLGILVGIGINIVFILYHAARPKLRVETLCTSNDIKYIMLTPDRCLIFPSVEFVRNVITKHGRKTTLPVVIDCTHIYGADYTAAKVVSTMIDDFENRQQKLYFYNLQPRVAEVFEGINNNLEVIYDMNSLELMLSGKEDHTTSKL</sequence>
<dbReference type="KEGG" id="scac:106082721"/>
<evidence type="ECO:0000256" key="6">
    <source>
        <dbReference type="SAM" id="Phobius"/>
    </source>
</evidence>
<keyword evidence="3 6" id="KW-1133">Transmembrane helix</keyword>
<dbReference type="EnsemblMetazoa" id="SCAU003683-RA">
    <property type="protein sequence ID" value="SCAU003683-PA"/>
    <property type="gene ID" value="SCAU003683"/>
</dbReference>
<evidence type="ECO:0000259" key="8">
    <source>
        <dbReference type="Pfam" id="PF01740"/>
    </source>
</evidence>
<dbReference type="SUPFAM" id="SSF52091">
    <property type="entry name" value="SpoIIaa-like"/>
    <property type="match status" value="1"/>
</dbReference>
<feature type="compositionally biased region" description="Polar residues" evidence="5">
    <location>
        <begin position="1"/>
        <end position="17"/>
    </location>
</feature>
<dbReference type="EnsemblMetazoa" id="SCAU003683-RB">
    <property type="protein sequence ID" value="SCAU003683-PB"/>
    <property type="gene ID" value="SCAU003683"/>
</dbReference>
<dbReference type="CDD" id="cd07042">
    <property type="entry name" value="STAS_SulP_like_sulfate_transporter"/>
    <property type="match status" value="1"/>
</dbReference>
<dbReference type="GO" id="GO:0055085">
    <property type="term" value="P:transmembrane transport"/>
    <property type="evidence" value="ECO:0007669"/>
    <property type="project" value="InterPro"/>
</dbReference>
<evidence type="ECO:0000256" key="1">
    <source>
        <dbReference type="ARBA" id="ARBA00004141"/>
    </source>
</evidence>
<keyword evidence="10" id="KW-1185">Reference proteome</keyword>
<gene>
    <name evidence="9" type="primary">106082721</name>
</gene>
<feature type="transmembrane region" description="Helical" evidence="6">
    <location>
        <begin position="430"/>
        <end position="448"/>
    </location>
</feature>
<dbReference type="Pfam" id="PF01740">
    <property type="entry name" value="STAS"/>
    <property type="match status" value="1"/>
</dbReference>
<reference evidence="10" key="1">
    <citation type="submission" date="2015-05" db="EMBL/GenBank/DDBJ databases">
        <authorList>
            <person name="Wilson R.K."/>
            <person name="Warren W.C."/>
            <person name="Olafson P."/>
        </authorList>
    </citation>
    <scope>NUCLEOTIDE SEQUENCE [LARGE SCALE GENOMIC DNA]</scope>
    <source>
        <strain evidence="10">USDA</strain>
    </source>
</reference>
<evidence type="ECO:0000313" key="10">
    <source>
        <dbReference type="Proteomes" id="UP000095300"/>
    </source>
</evidence>
<name>A0A1I8P0B6_STOCA</name>
<dbReference type="VEuPathDB" id="VectorBase:SCAU003683"/>
<dbReference type="InterPro" id="IPR036513">
    <property type="entry name" value="STAS_dom_sf"/>
</dbReference>
<proteinExistence type="predicted"/>
<feature type="region of interest" description="Disordered" evidence="5">
    <location>
        <begin position="1"/>
        <end position="20"/>
    </location>
</feature>
<dbReference type="OrthoDB" id="288203at2759"/>
<dbReference type="InterPro" id="IPR001902">
    <property type="entry name" value="SLC26A/SulP_fam"/>
</dbReference>
<dbReference type="Gene3D" id="3.30.750.24">
    <property type="entry name" value="STAS domain"/>
    <property type="match status" value="1"/>
</dbReference>
<feature type="transmembrane region" description="Helical" evidence="6">
    <location>
        <begin position="484"/>
        <end position="515"/>
    </location>
</feature>
<feature type="transmembrane region" description="Helical" evidence="6">
    <location>
        <begin position="241"/>
        <end position="258"/>
    </location>
</feature>
<organism evidence="9 10">
    <name type="scientific">Stomoxys calcitrans</name>
    <name type="common">Stable fly</name>
    <name type="synonym">Conops calcitrans</name>
    <dbReference type="NCBI Taxonomy" id="35570"/>
    <lineage>
        <taxon>Eukaryota</taxon>
        <taxon>Metazoa</taxon>
        <taxon>Ecdysozoa</taxon>
        <taxon>Arthropoda</taxon>
        <taxon>Hexapoda</taxon>
        <taxon>Insecta</taxon>
        <taxon>Pterygota</taxon>
        <taxon>Neoptera</taxon>
        <taxon>Endopterygota</taxon>
        <taxon>Diptera</taxon>
        <taxon>Brachycera</taxon>
        <taxon>Muscomorpha</taxon>
        <taxon>Muscoidea</taxon>
        <taxon>Muscidae</taxon>
        <taxon>Stomoxys</taxon>
    </lineage>
</organism>
<dbReference type="GO" id="GO:0016020">
    <property type="term" value="C:membrane"/>
    <property type="evidence" value="ECO:0007669"/>
    <property type="project" value="UniProtKB-SubCell"/>
</dbReference>
<feature type="domain" description="STAS" evidence="8">
    <location>
        <begin position="536"/>
        <end position="613"/>
    </location>
</feature>
<evidence type="ECO:0000256" key="3">
    <source>
        <dbReference type="ARBA" id="ARBA00022989"/>
    </source>
</evidence>
<dbReference type="InterPro" id="IPR002645">
    <property type="entry name" value="STAS_dom"/>
</dbReference>
<feature type="transmembrane region" description="Helical" evidence="6">
    <location>
        <begin position="91"/>
        <end position="110"/>
    </location>
</feature>
<protein>
    <recommendedName>
        <fullName evidence="11">SLC26A/SulP transporter domain-containing protein</fullName>
    </recommendedName>
</protein>
<feature type="domain" description="SLC26A/SulP transporter" evidence="7">
    <location>
        <begin position="87"/>
        <end position="484"/>
    </location>
</feature>
<keyword evidence="4 6" id="KW-0472">Membrane</keyword>
<dbReference type="Pfam" id="PF00916">
    <property type="entry name" value="Sulfate_transp"/>
    <property type="match status" value="1"/>
</dbReference>
<keyword evidence="2 6" id="KW-0812">Transmembrane</keyword>
<feature type="transmembrane region" description="Helical" evidence="6">
    <location>
        <begin position="279"/>
        <end position="304"/>
    </location>
</feature>
<dbReference type="PANTHER" id="PTHR11814">
    <property type="entry name" value="SULFATE TRANSPORTER"/>
    <property type="match status" value="1"/>
</dbReference>
<evidence type="ECO:0000259" key="7">
    <source>
        <dbReference type="Pfam" id="PF00916"/>
    </source>
</evidence>
<evidence type="ECO:0000256" key="4">
    <source>
        <dbReference type="ARBA" id="ARBA00023136"/>
    </source>
</evidence>
<dbReference type="AlphaFoldDB" id="A0A1I8P0B6"/>
<comment type="subcellular location">
    <subcellularLocation>
        <location evidence="1">Membrane</location>
        <topology evidence="1">Multi-pass membrane protein</topology>
    </subcellularLocation>
</comment>
<reference evidence="9" key="2">
    <citation type="submission" date="2020-05" db="UniProtKB">
        <authorList>
            <consortium name="EnsemblMetazoa"/>
        </authorList>
    </citation>
    <scope>IDENTIFICATION</scope>
    <source>
        <strain evidence="9">USDA</strain>
    </source>
</reference>
<feature type="transmembrane region" description="Helical" evidence="6">
    <location>
        <begin position="454"/>
        <end position="472"/>
    </location>
</feature>
<evidence type="ECO:0008006" key="11">
    <source>
        <dbReference type="Google" id="ProtNLM"/>
    </source>
</evidence>
<evidence type="ECO:0000256" key="5">
    <source>
        <dbReference type="SAM" id="MobiDB-lite"/>
    </source>
</evidence>